<evidence type="ECO:0000259" key="14">
    <source>
        <dbReference type="Pfam" id="PF01082"/>
    </source>
</evidence>
<proteinExistence type="inferred from homology"/>
<dbReference type="GO" id="GO:0005507">
    <property type="term" value="F:copper ion binding"/>
    <property type="evidence" value="ECO:0007669"/>
    <property type="project" value="InterPro"/>
</dbReference>
<keyword evidence="6" id="KW-0479">Metal-binding</keyword>
<keyword evidence="7" id="KW-0732">Signal</keyword>
<evidence type="ECO:0000313" key="16">
    <source>
        <dbReference type="Proteomes" id="UP000053660"/>
    </source>
</evidence>
<evidence type="ECO:0000256" key="6">
    <source>
        <dbReference type="ARBA" id="ARBA00022723"/>
    </source>
</evidence>
<evidence type="ECO:0000256" key="9">
    <source>
        <dbReference type="ARBA" id="ARBA00023008"/>
    </source>
</evidence>
<dbReference type="PANTHER" id="PTHR10680">
    <property type="entry name" value="PEPTIDYL-GLYCINE ALPHA-AMIDATING MONOOXYGENASE"/>
    <property type="match status" value="1"/>
</dbReference>
<accession>A0A0B1SBS0</accession>
<dbReference type="EC" id="1.14.17.3" evidence="4"/>
<dbReference type="InterPro" id="IPR036939">
    <property type="entry name" value="Cu2_ascorb_mOase_N_sf"/>
</dbReference>
<keyword evidence="9" id="KW-0186">Copper</keyword>
<evidence type="ECO:0000256" key="5">
    <source>
        <dbReference type="ARBA" id="ARBA00022525"/>
    </source>
</evidence>
<feature type="domain" description="Copper type II ascorbate-dependent monooxygenase N-terminal" evidence="14">
    <location>
        <begin position="6"/>
        <end position="104"/>
    </location>
</feature>
<evidence type="ECO:0000256" key="8">
    <source>
        <dbReference type="ARBA" id="ARBA00023002"/>
    </source>
</evidence>
<evidence type="ECO:0000256" key="13">
    <source>
        <dbReference type="ARBA" id="ARBA00048431"/>
    </source>
</evidence>
<dbReference type="Gene3D" id="2.60.120.310">
    <property type="entry name" value="Copper type II, ascorbate-dependent monooxygenase, N-terminal domain"/>
    <property type="match status" value="1"/>
</dbReference>
<organism evidence="15 16">
    <name type="scientific">Oesophagostomum dentatum</name>
    <name type="common">Nodular worm</name>
    <dbReference type="NCBI Taxonomy" id="61180"/>
    <lineage>
        <taxon>Eukaryota</taxon>
        <taxon>Metazoa</taxon>
        <taxon>Ecdysozoa</taxon>
        <taxon>Nematoda</taxon>
        <taxon>Chromadorea</taxon>
        <taxon>Rhabditida</taxon>
        <taxon>Rhabditina</taxon>
        <taxon>Rhabditomorpha</taxon>
        <taxon>Strongyloidea</taxon>
        <taxon>Strongylidae</taxon>
        <taxon>Oesophagostomum</taxon>
    </lineage>
</organism>
<evidence type="ECO:0000256" key="1">
    <source>
        <dbReference type="ARBA" id="ARBA00001973"/>
    </source>
</evidence>
<evidence type="ECO:0000256" key="3">
    <source>
        <dbReference type="ARBA" id="ARBA00010676"/>
    </source>
</evidence>
<evidence type="ECO:0000256" key="7">
    <source>
        <dbReference type="ARBA" id="ARBA00022729"/>
    </source>
</evidence>
<evidence type="ECO:0000256" key="2">
    <source>
        <dbReference type="ARBA" id="ARBA00004613"/>
    </source>
</evidence>
<keyword evidence="10 15" id="KW-0503">Monooxygenase</keyword>
<dbReference type="GO" id="GO:0004504">
    <property type="term" value="F:peptidylglycine monooxygenase activity"/>
    <property type="evidence" value="ECO:0007669"/>
    <property type="project" value="UniProtKB-EC"/>
</dbReference>
<dbReference type="Pfam" id="PF01082">
    <property type="entry name" value="Cu2_monooxygen"/>
    <property type="match status" value="1"/>
</dbReference>
<sequence>MPLDPENVHYIVGYKPHVGEGNAHHILLFGCEEPGSDDEVWDCGEMTSLKDGLKRAPTCKSKPAILYAWANKAPELKLPEGVAFHVGGNSGINYLVMQLHYMRDHDEPDHSGVTMYHTEIPQPRTAATMLMVTGGLLPPKTTGKYIVLRNYAVNLVT</sequence>
<evidence type="ECO:0000256" key="12">
    <source>
        <dbReference type="ARBA" id="ARBA00023180"/>
    </source>
</evidence>
<evidence type="ECO:0000256" key="4">
    <source>
        <dbReference type="ARBA" id="ARBA00012689"/>
    </source>
</evidence>
<keyword evidence="16" id="KW-1185">Reference proteome</keyword>
<evidence type="ECO:0000256" key="10">
    <source>
        <dbReference type="ARBA" id="ARBA00023033"/>
    </source>
</evidence>
<dbReference type="InterPro" id="IPR008977">
    <property type="entry name" value="PHM/PNGase_F_dom_sf"/>
</dbReference>
<dbReference type="EMBL" id="KN577366">
    <property type="protein sequence ID" value="KHJ82748.1"/>
    <property type="molecule type" value="Genomic_DNA"/>
</dbReference>
<dbReference type="AlphaFoldDB" id="A0A0B1SBS0"/>
<dbReference type="GO" id="GO:0005576">
    <property type="term" value="C:extracellular region"/>
    <property type="evidence" value="ECO:0007669"/>
    <property type="project" value="UniProtKB-SubCell"/>
</dbReference>
<dbReference type="PANTHER" id="PTHR10680:SF14">
    <property type="entry name" value="PEPTIDYL-GLYCINE ALPHA-AMIDATING MONOOXYGENASE"/>
    <property type="match status" value="1"/>
</dbReference>
<dbReference type="OrthoDB" id="10044505at2759"/>
<reference evidence="15 16" key="1">
    <citation type="submission" date="2014-03" db="EMBL/GenBank/DDBJ databases">
        <title>Draft genome of the hookworm Oesophagostomum dentatum.</title>
        <authorList>
            <person name="Mitreva M."/>
        </authorList>
    </citation>
    <scope>NUCLEOTIDE SEQUENCE [LARGE SCALE GENOMIC DNA]</scope>
    <source>
        <strain evidence="15 16">OD-Hann</strain>
    </source>
</reference>
<comment type="similarity">
    <text evidence="3">Belongs to the copper type II ascorbate-dependent monooxygenase family.</text>
</comment>
<comment type="subcellular location">
    <subcellularLocation>
        <location evidence="2">Secreted</location>
    </subcellularLocation>
</comment>
<evidence type="ECO:0000256" key="11">
    <source>
        <dbReference type="ARBA" id="ARBA00023157"/>
    </source>
</evidence>
<keyword evidence="12" id="KW-0325">Glycoprotein</keyword>
<comment type="cofactor">
    <cofactor evidence="1">
        <name>Cu(2+)</name>
        <dbReference type="ChEBI" id="CHEBI:29036"/>
    </cofactor>
</comment>
<keyword evidence="8" id="KW-0560">Oxidoreductase</keyword>
<protein>
    <recommendedName>
        <fullName evidence="4">peptidylglycine monooxygenase</fullName>
        <ecNumber evidence="4">1.14.17.3</ecNumber>
    </recommendedName>
</protein>
<evidence type="ECO:0000313" key="15">
    <source>
        <dbReference type="EMBL" id="KHJ82748.1"/>
    </source>
</evidence>
<name>A0A0B1SBS0_OESDE</name>
<dbReference type="FunFam" id="2.60.120.310:FF:000005">
    <property type="entry name" value="Peptidylglycine alpha-hydroxylating monooxygenase"/>
    <property type="match status" value="1"/>
</dbReference>
<dbReference type="Proteomes" id="UP000053660">
    <property type="component" value="Unassembled WGS sequence"/>
</dbReference>
<keyword evidence="5" id="KW-0964">Secreted</keyword>
<keyword evidence="11" id="KW-1015">Disulfide bond</keyword>
<dbReference type="SUPFAM" id="SSF49742">
    <property type="entry name" value="PHM/PNGase F"/>
    <property type="match status" value="1"/>
</dbReference>
<dbReference type="InterPro" id="IPR000323">
    <property type="entry name" value="Cu2_ascorb_mOase_N"/>
</dbReference>
<comment type="catalytic activity">
    <reaction evidence="13">
        <text>a [peptide]-C-terminal glycine + 2 L-ascorbate + O2 = a [peptide]-C-terminal (2S)-2-hydroxyglycine + 2 monodehydro-L-ascorbate radical + H2O</text>
        <dbReference type="Rhea" id="RHEA:21452"/>
        <dbReference type="Rhea" id="RHEA-COMP:13486"/>
        <dbReference type="Rhea" id="RHEA-COMP:15321"/>
        <dbReference type="ChEBI" id="CHEBI:15377"/>
        <dbReference type="ChEBI" id="CHEBI:15379"/>
        <dbReference type="ChEBI" id="CHEBI:38290"/>
        <dbReference type="ChEBI" id="CHEBI:59513"/>
        <dbReference type="ChEBI" id="CHEBI:137000"/>
        <dbReference type="ChEBI" id="CHEBI:142768"/>
        <dbReference type="EC" id="1.14.17.3"/>
    </reaction>
</comment>
<gene>
    <name evidence="15" type="ORF">OESDEN_17557</name>
</gene>